<comment type="function">
    <text evidence="7">Degrades oligopeptides.</text>
</comment>
<dbReference type="InterPro" id="IPR029414">
    <property type="entry name" value="Tricorn_PDZ"/>
</dbReference>
<evidence type="ECO:0000256" key="3">
    <source>
        <dbReference type="ARBA" id="ARBA00022490"/>
    </source>
</evidence>
<evidence type="ECO:0000313" key="13">
    <source>
        <dbReference type="Proteomes" id="UP000061457"/>
    </source>
</evidence>
<dbReference type="SUPFAM" id="SSF50156">
    <property type="entry name" value="PDZ domain-like"/>
    <property type="match status" value="1"/>
</dbReference>
<dbReference type="Gene3D" id="3.30.750.44">
    <property type="match status" value="1"/>
</dbReference>
<dbReference type="PANTHER" id="PTHR43253">
    <property type="entry name" value="TRICORN PROTEASE HOMOLOG 2-RELATED"/>
    <property type="match status" value="1"/>
</dbReference>
<dbReference type="STRING" id="161398.PP2015_612"/>
<dbReference type="Gene3D" id="3.90.226.10">
    <property type="entry name" value="2-enoyl-CoA Hydratase, Chain A, domain 1"/>
    <property type="match status" value="1"/>
</dbReference>
<reference evidence="12 13" key="1">
    <citation type="submission" date="2015-11" db="EMBL/GenBank/DDBJ databases">
        <authorList>
            <person name="Zhang Y."/>
            <person name="Guo Z."/>
        </authorList>
    </citation>
    <scope>NUCLEOTIDE SEQUENCE [LARGE SCALE GENOMIC DNA]</scope>
    <source>
        <strain evidence="12 13">KCTC 12086</strain>
    </source>
</reference>
<dbReference type="KEGG" id="pphe:PP2015_612"/>
<dbReference type="Gene3D" id="2.30.42.10">
    <property type="match status" value="1"/>
</dbReference>
<comment type="similarity">
    <text evidence="2 7">Belongs to the peptidase S41B family.</text>
</comment>
<dbReference type="InterPro" id="IPR012393">
    <property type="entry name" value="Tricorn_protease"/>
</dbReference>
<evidence type="ECO:0000256" key="6">
    <source>
        <dbReference type="ARBA" id="ARBA00022825"/>
    </source>
</evidence>
<dbReference type="Pfam" id="PF26550">
    <property type="entry name" value="Tricorn_2nd"/>
    <property type="match status" value="1"/>
</dbReference>
<protein>
    <recommendedName>
        <fullName evidence="7">Tricorn protease homolog</fullName>
        <ecNumber evidence="7">3.4.21.-</ecNumber>
    </recommendedName>
</protein>
<dbReference type="InterPro" id="IPR015943">
    <property type="entry name" value="WD40/YVTN_repeat-like_dom_sf"/>
</dbReference>
<dbReference type="Pfam" id="PF03572">
    <property type="entry name" value="Peptidase_S41"/>
    <property type="match status" value="1"/>
</dbReference>
<dbReference type="InterPro" id="IPR036034">
    <property type="entry name" value="PDZ_sf"/>
</dbReference>
<dbReference type="Pfam" id="PF14684">
    <property type="entry name" value="Tricorn_C1"/>
    <property type="match status" value="1"/>
</dbReference>
<dbReference type="GO" id="GO:0005737">
    <property type="term" value="C:cytoplasm"/>
    <property type="evidence" value="ECO:0007669"/>
    <property type="project" value="UniProtKB-SubCell"/>
</dbReference>
<keyword evidence="13" id="KW-1185">Reference proteome</keyword>
<feature type="compositionally biased region" description="Basic and acidic residues" evidence="9">
    <location>
        <begin position="566"/>
        <end position="596"/>
    </location>
</feature>
<evidence type="ECO:0000256" key="7">
    <source>
        <dbReference type="PIRNR" id="PIRNR036421"/>
    </source>
</evidence>
<dbReference type="SUPFAM" id="SSF52096">
    <property type="entry name" value="ClpP/crotonase"/>
    <property type="match status" value="1"/>
</dbReference>
<dbReference type="AlphaFoldDB" id="A0A0S2JYR1"/>
<evidence type="ECO:0000313" key="12">
    <source>
        <dbReference type="EMBL" id="ALO41132.1"/>
    </source>
</evidence>
<comment type="subcellular location">
    <subcellularLocation>
        <location evidence="1 7">Cytoplasm</location>
    </subcellularLocation>
</comment>
<accession>A0A0S2JYR1</accession>
<feature type="active site" description="Charge relay system" evidence="8">
    <location>
        <position position="1060"/>
    </location>
</feature>
<evidence type="ECO:0000256" key="4">
    <source>
        <dbReference type="ARBA" id="ARBA00022670"/>
    </source>
</evidence>
<proteinExistence type="inferred from homology"/>
<dbReference type="EC" id="3.4.21.-" evidence="7"/>
<dbReference type="EMBL" id="CP013187">
    <property type="protein sequence ID" value="ALO41132.1"/>
    <property type="molecule type" value="Genomic_DNA"/>
</dbReference>
<feature type="active site" description="Charge relay system" evidence="8">
    <location>
        <position position="779"/>
    </location>
</feature>
<evidence type="ECO:0000256" key="10">
    <source>
        <dbReference type="SAM" id="SignalP"/>
    </source>
</evidence>
<evidence type="ECO:0000256" key="1">
    <source>
        <dbReference type="ARBA" id="ARBA00004496"/>
    </source>
</evidence>
<keyword evidence="3 7" id="KW-0963">Cytoplasm</keyword>
<dbReference type="SUPFAM" id="SSF69304">
    <property type="entry name" value="Tricorn protease N-terminal domain"/>
    <property type="match status" value="1"/>
</dbReference>
<feature type="chain" id="PRO_5006600767" description="Tricorn protease homolog" evidence="10">
    <location>
        <begin position="42"/>
        <end position="1116"/>
    </location>
</feature>
<dbReference type="PATRIC" id="fig|161398.10.peg.623"/>
<dbReference type="Pfam" id="PF14685">
    <property type="entry name" value="PDZ_Tricorn"/>
    <property type="match status" value="1"/>
</dbReference>
<dbReference type="GO" id="GO:0008236">
    <property type="term" value="F:serine-type peptidase activity"/>
    <property type="evidence" value="ECO:0007669"/>
    <property type="project" value="UniProtKB-UniRule"/>
</dbReference>
<evidence type="ECO:0000256" key="9">
    <source>
        <dbReference type="SAM" id="MobiDB-lite"/>
    </source>
</evidence>
<dbReference type="SUPFAM" id="SSF69322">
    <property type="entry name" value="Tricorn protease domain 2"/>
    <property type="match status" value="1"/>
</dbReference>
<dbReference type="PIRSF" id="PIRSF036421">
    <property type="entry name" value="Tricorn_protease"/>
    <property type="match status" value="1"/>
</dbReference>
<feature type="active site" description="Nucleophile" evidence="8">
    <location>
        <position position="1002"/>
    </location>
</feature>
<dbReference type="GO" id="GO:0006508">
    <property type="term" value="P:proteolysis"/>
    <property type="evidence" value="ECO:0007669"/>
    <property type="project" value="UniProtKB-UniRule"/>
</dbReference>
<evidence type="ECO:0000259" key="11">
    <source>
        <dbReference type="SMART" id="SM00245"/>
    </source>
</evidence>
<dbReference type="CDD" id="cd07562">
    <property type="entry name" value="Peptidase_S41_TRI"/>
    <property type="match status" value="1"/>
</dbReference>
<dbReference type="PANTHER" id="PTHR43253:SF1">
    <property type="entry name" value="TRICORN PROTEASE HOMOLOG 2-RELATED"/>
    <property type="match status" value="1"/>
</dbReference>
<organism evidence="12 13">
    <name type="scientific">Pseudoalteromonas phenolica</name>
    <dbReference type="NCBI Taxonomy" id="161398"/>
    <lineage>
        <taxon>Bacteria</taxon>
        <taxon>Pseudomonadati</taxon>
        <taxon>Pseudomonadota</taxon>
        <taxon>Gammaproteobacteria</taxon>
        <taxon>Alteromonadales</taxon>
        <taxon>Pseudoalteromonadaceae</taxon>
        <taxon>Pseudoalteromonas</taxon>
    </lineage>
</organism>
<feature type="domain" description="Tail specific protease" evidence="11">
    <location>
        <begin position="880"/>
        <end position="1071"/>
    </location>
</feature>
<dbReference type="InterPro" id="IPR029045">
    <property type="entry name" value="ClpP/crotonase-like_dom_sf"/>
</dbReference>
<dbReference type="InterPro" id="IPR005151">
    <property type="entry name" value="Tail-specific_protease"/>
</dbReference>
<feature type="signal peptide" evidence="10">
    <location>
        <begin position="1"/>
        <end position="41"/>
    </location>
</feature>
<keyword evidence="6 7" id="KW-0720">Serine protease</keyword>
<keyword evidence="5 7" id="KW-0378">Hydrolase</keyword>
<dbReference type="Pfam" id="PF26549">
    <property type="entry name" value="Tricorn_N"/>
    <property type="match status" value="1"/>
</dbReference>
<evidence type="ECO:0000256" key="5">
    <source>
        <dbReference type="ARBA" id="ARBA00022801"/>
    </source>
</evidence>
<keyword evidence="4 7" id="KW-0645">Protease</keyword>
<dbReference type="Gene3D" id="2.130.10.10">
    <property type="entry name" value="YVTN repeat-like/Quinoprotein amine dehydrogenase"/>
    <property type="match status" value="1"/>
</dbReference>
<dbReference type="Proteomes" id="UP000061457">
    <property type="component" value="Chromosome I"/>
</dbReference>
<keyword evidence="10" id="KW-0732">Signal</keyword>
<name>A0A0S2JYR1_9GAMM</name>
<dbReference type="Gene3D" id="2.120.10.60">
    <property type="entry name" value="Tricorn protease N-terminal domain"/>
    <property type="match status" value="1"/>
</dbReference>
<feature type="region of interest" description="Disordered" evidence="9">
    <location>
        <begin position="558"/>
        <end position="597"/>
    </location>
</feature>
<dbReference type="SMART" id="SM00245">
    <property type="entry name" value="TSPc"/>
    <property type="match status" value="1"/>
</dbReference>
<gene>
    <name evidence="12" type="ORF">PP2015_612</name>
</gene>
<evidence type="ECO:0000256" key="2">
    <source>
        <dbReference type="ARBA" id="ARBA00008524"/>
    </source>
</evidence>
<dbReference type="InterPro" id="IPR028204">
    <property type="entry name" value="Tricorn_C1"/>
</dbReference>
<evidence type="ECO:0000256" key="8">
    <source>
        <dbReference type="PIRSR" id="PIRSR036421-1"/>
    </source>
</evidence>
<sequence length="1116" mass="124462">MIKKVQTFRYVITRKIWKNGMNKKTITLALAGLFSAASANASDNTKLLLSPTISKNHIAFVYAGDIYRTNKKGEEVVRLTSHAADERDPHLSPNGKWVAYTGGYDGNSDVYIISIDGGQPKRLTFHSSRDTVIGWADDGDSVLFTSYRETANGRTGQLYKVSVKGGLPQKVMEASVANGDLSSNNRYLAYNPHHPAHAGSSGWRNHRGGTTPPVWIYDLKENSYKEIPHVNASDTHPMWVGDKVYFLSDRSKHKRLYSYDDGKIKQVSKNKNWDITSADAYGREIVYSMGGELYIFDSKKKRSKKLDISLNPDLPQLRASWKSAMPSLTNAELSTTGKRVLLSARGEIFSVPIKDGATKNLTKSSGANDRDGLWSPKGDELAYITDENGLYQIVIADQFGKEQKRFAANESVADARLLHFTGDGKQLVYTDSKMNLWLLELDSGNKTKVMQNINMNGFNTAVSKDGKLLAYTKTNDNYFRDLYVYEIASGEHVKITDSMSHSTSPAFSPDGELLYFASSTNHGQSAFFLDMSTQENPQRYGLYAAVLKADGKSPLLPKLADEDAVEEKSTDDKSAAKDDSKEAKSDKKSDKQEVKPAIDAQGIETRIVALPVPQRFYSSLTVGDDKNLYFVENEQPGSSIETSGRALRDASLKRFNTKKRKVEEVKSGVFNVRTSHDGKHLLMLSQGNKLSVGKVGATVKAKAINTGGVKALIEPRQEWAQIFTEGWRNQRDYFYDANFHGLDWQKVYEKYQPLVEHVGRREDLNYLMREMISEMEVGHNVVYGGDGHREQRVAVGLLGADFVVKNNQYTVGKIYTGENWNPHLKAPLAMPGIEVAEGDVIHSVDGEPLTGADNIYRLFTGKANTQVRLEVSKTGKQEDAKVVVVETISNERMLRHWNWVEDNRKYVWQQTDGKAGYVYLPNTTTAGYTNFNRMFYPQTDKPSMIIDERSNGGGQAANYITDVLSRQYLAGWKYRSGDMILSTPAGAVYGPKVMLIDQDAGSGGDFLPYSFSRMGLGTLIGKTTWGGLIGVSANRNFVDGGRMNVPHFRFFTPDHEWRVENEGVKPDIDVEQDPVLVNQGKDPQLDRAISEVLEQLKTFKPVRHTVAPAMPKELGK</sequence>